<evidence type="ECO:0000313" key="2">
    <source>
        <dbReference type="Proteomes" id="UP001152592"/>
    </source>
</evidence>
<dbReference type="Gene3D" id="3.40.50.720">
    <property type="entry name" value="NAD(P)-binding Rossmann-like Domain"/>
    <property type="match status" value="2"/>
</dbReference>
<dbReference type="SUPFAM" id="SSF51735">
    <property type="entry name" value="NAD(P)-binding Rossmann-fold domains"/>
    <property type="match status" value="1"/>
</dbReference>
<dbReference type="AlphaFoldDB" id="A0A9W4NIY7"/>
<dbReference type="Proteomes" id="UP001152592">
    <property type="component" value="Unassembled WGS sequence"/>
</dbReference>
<reference evidence="1" key="1">
    <citation type="submission" date="2021-07" db="EMBL/GenBank/DDBJ databases">
        <authorList>
            <person name="Branca A.L. A."/>
        </authorList>
    </citation>
    <scope>NUCLEOTIDE SEQUENCE</scope>
</reference>
<gene>
    <name evidence="1" type="ORF">PSALAMII_LOCUS4847</name>
</gene>
<dbReference type="GO" id="GO:0005737">
    <property type="term" value="C:cytoplasm"/>
    <property type="evidence" value="ECO:0007669"/>
    <property type="project" value="TreeGrafter"/>
</dbReference>
<dbReference type="InterPro" id="IPR036291">
    <property type="entry name" value="NAD(P)-bd_dom_sf"/>
</dbReference>
<protein>
    <recommendedName>
        <fullName evidence="3">NmrA-like domain-containing protein</fullName>
    </recommendedName>
</protein>
<name>A0A9W4NIY7_9EURO</name>
<dbReference type="EMBL" id="CAJVPD010000228">
    <property type="protein sequence ID" value="CAG8373001.1"/>
    <property type="molecule type" value="Genomic_DNA"/>
</dbReference>
<evidence type="ECO:0008006" key="3">
    <source>
        <dbReference type="Google" id="ProtNLM"/>
    </source>
</evidence>
<sequence length="318" mass="34049">MSNIFITGVTGFIGGDVLYGLTQTLAASKIVALVRNQSQAAAVTGRFPTVTPLLGDLDSSVEIRQAASQADVVLPWIQIAGASMLASSEVQSKTFGQPGSRVYNDLQGISEIHDIIGNSPKRVVDHLVRGLGSSNPNARTAIVYGPLIYGKGRGPVNQRSIQIPHLAQASLKAGRGLHVGRGLNTWNTIHIADLTNLFVKLACEASKPKNSQLWNENGVYFAESGKIAFGDIAKKISTFAHSQGFMKSPEVAEIDATTADRLTPHGSVIWGTNAQYQAIRARELLGWFSQAHGIDEEIPRVVLAEAASYQARPAEKLV</sequence>
<dbReference type="OrthoDB" id="294378at2759"/>
<organism evidence="1 2">
    <name type="scientific">Penicillium salamii</name>
    <dbReference type="NCBI Taxonomy" id="1612424"/>
    <lineage>
        <taxon>Eukaryota</taxon>
        <taxon>Fungi</taxon>
        <taxon>Dikarya</taxon>
        <taxon>Ascomycota</taxon>
        <taxon>Pezizomycotina</taxon>
        <taxon>Eurotiomycetes</taxon>
        <taxon>Eurotiomycetidae</taxon>
        <taxon>Eurotiales</taxon>
        <taxon>Aspergillaceae</taxon>
        <taxon>Penicillium</taxon>
    </lineage>
</organism>
<evidence type="ECO:0000313" key="1">
    <source>
        <dbReference type="EMBL" id="CAG8373001.1"/>
    </source>
</evidence>
<dbReference type="PANTHER" id="PTHR48079:SF8">
    <property type="entry name" value="NAD(P)-BINDING DOMAIN-CONTAINING PROTEIN"/>
    <property type="match status" value="1"/>
</dbReference>
<dbReference type="InterPro" id="IPR051783">
    <property type="entry name" value="NAD(P)-dependent_oxidoreduct"/>
</dbReference>
<dbReference type="GO" id="GO:0004029">
    <property type="term" value="F:aldehyde dehydrogenase (NAD+) activity"/>
    <property type="evidence" value="ECO:0007669"/>
    <property type="project" value="TreeGrafter"/>
</dbReference>
<comment type="caution">
    <text evidence="1">The sequence shown here is derived from an EMBL/GenBank/DDBJ whole genome shotgun (WGS) entry which is preliminary data.</text>
</comment>
<dbReference type="PANTHER" id="PTHR48079">
    <property type="entry name" value="PROTEIN YEEZ"/>
    <property type="match status" value="1"/>
</dbReference>
<accession>A0A9W4NIY7</accession>
<proteinExistence type="predicted"/>